<dbReference type="Proteomes" id="UP000243499">
    <property type="component" value="Chromosome 6"/>
</dbReference>
<protein>
    <submittedName>
        <fullName evidence="1">Uncharacterized protein</fullName>
    </submittedName>
</protein>
<dbReference type="EMBL" id="CM008051">
    <property type="protein sequence ID" value="PVH36750.1"/>
    <property type="molecule type" value="Genomic_DNA"/>
</dbReference>
<organism evidence="1">
    <name type="scientific">Panicum hallii</name>
    <dbReference type="NCBI Taxonomy" id="206008"/>
    <lineage>
        <taxon>Eukaryota</taxon>
        <taxon>Viridiplantae</taxon>
        <taxon>Streptophyta</taxon>
        <taxon>Embryophyta</taxon>
        <taxon>Tracheophyta</taxon>
        <taxon>Spermatophyta</taxon>
        <taxon>Magnoliopsida</taxon>
        <taxon>Liliopsida</taxon>
        <taxon>Poales</taxon>
        <taxon>Poaceae</taxon>
        <taxon>PACMAD clade</taxon>
        <taxon>Panicoideae</taxon>
        <taxon>Panicodae</taxon>
        <taxon>Paniceae</taxon>
        <taxon>Panicinae</taxon>
        <taxon>Panicum</taxon>
        <taxon>Panicum sect. Panicum</taxon>
    </lineage>
</organism>
<evidence type="ECO:0000313" key="1">
    <source>
        <dbReference type="EMBL" id="PVH36750.1"/>
    </source>
</evidence>
<dbReference type="AlphaFoldDB" id="A0A2T8IGE6"/>
<sequence>MSWRNVLTTQEKVIQKQGPQVKTKKQKWGPQLLVDRPRRNTGDNRTIIQKAVKFKSYKNLEAPTKGTGG</sequence>
<reference evidence="1" key="1">
    <citation type="submission" date="2018-04" db="EMBL/GenBank/DDBJ databases">
        <title>WGS assembly of Panicum hallii.</title>
        <authorList>
            <person name="Lovell J."/>
            <person name="Jenkins J."/>
            <person name="Lowry D."/>
            <person name="Mamidi S."/>
            <person name="Sreedasyam A."/>
            <person name="Weng X."/>
            <person name="Barry K."/>
            <person name="Bonette J."/>
            <person name="Campitelli B."/>
            <person name="Daum C."/>
            <person name="Gordon S."/>
            <person name="Gould B."/>
            <person name="Lipzen A."/>
            <person name="Macqueen A."/>
            <person name="Palacio-Mejia J."/>
            <person name="Plott C."/>
            <person name="Shakirov E."/>
            <person name="Shu S."/>
            <person name="Yoshinaga Y."/>
            <person name="Zane M."/>
            <person name="Rokhsar D."/>
            <person name="Grimwood J."/>
            <person name="Schmutz J."/>
            <person name="Juenger T."/>
        </authorList>
    </citation>
    <scope>NUCLEOTIDE SEQUENCE [LARGE SCALE GENOMIC DNA]</scope>
    <source>
        <strain evidence="1">FIL2</strain>
    </source>
</reference>
<name>A0A2T8IGE6_9POAL</name>
<gene>
    <name evidence="1" type="ORF">PAHAL_6G159200</name>
</gene>
<accession>A0A2T8IGE6</accession>
<dbReference type="Gramene" id="PVH36750">
    <property type="protein sequence ID" value="PVH36750"/>
    <property type="gene ID" value="PAHAL_6G159200"/>
</dbReference>
<proteinExistence type="predicted"/>